<accession>A0ABZ3NPP6</accession>
<keyword evidence="9" id="KW-1185">Reference proteome</keyword>
<dbReference type="PANTHER" id="PTHR12428:SF65">
    <property type="entry name" value="CYTOCHROME C OXIDASE ASSEMBLY PROTEIN COX18, MITOCHONDRIAL"/>
    <property type="match status" value="1"/>
</dbReference>
<organism evidence="8 9">
    <name type="scientific">Gadus morhua</name>
    <name type="common">Atlantic cod</name>
    <dbReference type="NCBI Taxonomy" id="8049"/>
    <lineage>
        <taxon>Eukaryota</taxon>
        <taxon>Metazoa</taxon>
        <taxon>Chordata</taxon>
        <taxon>Craniata</taxon>
        <taxon>Vertebrata</taxon>
        <taxon>Euteleostomi</taxon>
        <taxon>Actinopterygii</taxon>
        <taxon>Neopterygii</taxon>
        <taxon>Teleostei</taxon>
        <taxon>Neoteleostei</taxon>
        <taxon>Acanthomorphata</taxon>
        <taxon>Zeiogadaria</taxon>
        <taxon>Gadariae</taxon>
        <taxon>Gadiformes</taxon>
        <taxon>Gadoidei</taxon>
        <taxon>Gadidae</taxon>
        <taxon>Gadus</taxon>
    </lineage>
</organism>
<feature type="transmembrane region" description="Helical" evidence="6">
    <location>
        <begin position="275"/>
        <end position="292"/>
    </location>
</feature>
<keyword evidence="2 5" id="KW-0812">Transmembrane</keyword>
<comment type="similarity">
    <text evidence="5">Belongs to the OXA1/ALB3/YidC family.</text>
</comment>
<dbReference type="Proteomes" id="UP000694546">
    <property type="component" value="Chromosome 10"/>
</dbReference>
<evidence type="ECO:0000256" key="4">
    <source>
        <dbReference type="ARBA" id="ARBA00023136"/>
    </source>
</evidence>
<evidence type="ECO:0000313" key="8">
    <source>
        <dbReference type="Ensembl" id="ENSGMOP00000027819.1"/>
    </source>
</evidence>
<evidence type="ECO:0000259" key="7">
    <source>
        <dbReference type="Pfam" id="PF02096"/>
    </source>
</evidence>
<keyword evidence="3 6" id="KW-1133">Transmembrane helix</keyword>
<dbReference type="OrthoDB" id="2148490at2759"/>
<dbReference type="Pfam" id="PF02096">
    <property type="entry name" value="60KD_IMP"/>
    <property type="match status" value="1"/>
</dbReference>
<dbReference type="InterPro" id="IPR028055">
    <property type="entry name" value="YidC/Oxa/ALB_C"/>
</dbReference>
<feature type="transmembrane region" description="Helical" evidence="6">
    <location>
        <begin position="245"/>
        <end position="263"/>
    </location>
</feature>
<gene>
    <name evidence="8" type="primary">igfbp7</name>
</gene>
<evidence type="ECO:0000256" key="3">
    <source>
        <dbReference type="ARBA" id="ARBA00022989"/>
    </source>
</evidence>
<dbReference type="PANTHER" id="PTHR12428">
    <property type="entry name" value="OXA1"/>
    <property type="match status" value="1"/>
</dbReference>
<evidence type="ECO:0000256" key="6">
    <source>
        <dbReference type="SAM" id="Phobius"/>
    </source>
</evidence>
<evidence type="ECO:0000313" key="9">
    <source>
        <dbReference type="Proteomes" id="UP000694546"/>
    </source>
</evidence>
<proteinExistence type="inferred from homology"/>
<name>A0ABZ3NPP6_GADMO</name>
<comment type="subcellular location">
    <subcellularLocation>
        <location evidence="1 5">Membrane</location>
        <topology evidence="1 5">Multi-pass membrane protein</topology>
    </subcellularLocation>
</comment>
<sequence length="351" mass="38834">MLGVRVAAGIRIVCPKSLVRNASGPTLLTCYHTPQQNRSGPYIPPTGRISFSSLTVHVRHASSITGSDDAGSPGWYASIADSNLVHLTEQLLISSQGGTALPWWASIMCTTLALRTVITLPLGAYQMIVIGKVEALQSEIAVLAKRLRYEVSVRAQECGWKERHCRYQFKKNLHRIVSELYIRDNCHPFKASLLVWVQLPMWVSLSLALRNLSMASSPAGSALQTELSTGGTLWFSDLTLPDHTWVLPISLGLINLLIIEIFAVQRLQVSSLQRYMTHFLRGVSVLMVPIAATVPSSLALYWLSSSLVGLGHNLLLRSPRFRMACHIPPLRSDSQTPYRDLASALRKKYLP</sequence>
<dbReference type="GeneTree" id="ENSGT00530000063506"/>
<evidence type="ECO:0000256" key="1">
    <source>
        <dbReference type="ARBA" id="ARBA00004141"/>
    </source>
</evidence>
<evidence type="ECO:0000256" key="2">
    <source>
        <dbReference type="ARBA" id="ARBA00022692"/>
    </source>
</evidence>
<reference evidence="8" key="2">
    <citation type="submission" date="2025-09" db="UniProtKB">
        <authorList>
            <consortium name="Ensembl"/>
        </authorList>
    </citation>
    <scope>IDENTIFICATION</scope>
</reference>
<dbReference type="InterPro" id="IPR001708">
    <property type="entry name" value="YidC/ALB3/OXA1/COX18"/>
</dbReference>
<dbReference type="Ensembl" id="ENSGMOT00000072295.1">
    <property type="protein sequence ID" value="ENSGMOP00000027819.1"/>
    <property type="gene ID" value="ENSGMOG00000012017.2"/>
</dbReference>
<protein>
    <recommendedName>
        <fullName evidence="7">Membrane insertase YidC/Oxa/ALB C-terminal domain-containing protein</fullName>
    </recommendedName>
</protein>
<evidence type="ECO:0000256" key="5">
    <source>
        <dbReference type="RuleBase" id="RU003945"/>
    </source>
</evidence>
<dbReference type="CDD" id="cd20069">
    <property type="entry name" value="5TM_Oxa1-like"/>
    <property type="match status" value="1"/>
</dbReference>
<feature type="domain" description="Membrane insertase YidC/Oxa/ALB C-terminal" evidence="7">
    <location>
        <begin position="103"/>
        <end position="316"/>
    </location>
</feature>
<reference evidence="8" key="1">
    <citation type="submission" date="2025-08" db="UniProtKB">
        <authorList>
            <consortium name="Ensembl"/>
        </authorList>
    </citation>
    <scope>IDENTIFICATION</scope>
</reference>
<keyword evidence="4 6" id="KW-0472">Membrane</keyword>